<evidence type="ECO:0000313" key="3">
    <source>
        <dbReference type="EMBL" id="UYG16754.1"/>
    </source>
</evidence>
<evidence type="ECO:0000313" key="4">
    <source>
        <dbReference type="Proteomes" id="UP001164305"/>
    </source>
</evidence>
<keyword evidence="4" id="KW-1185">Reference proteome</keyword>
<dbReference type="InterPro" id="IPR036705">
    <property type="entry name" value="Ribosyl_crysJ1_sf"/>
</dbReference>
<accession>A0ABY6G0M8</accession>
<evidence type="ECO:0000256" key="1">
    <source>
        <dbReference type="ARBA" id="ARBA00010702"/>
    </source>
</evidence>
<dbReference type="RefSeq" id="WP_263593967.1">
    <property type="nucleotide sequence ID" value="NZ_CP107020.1"/>
</dbReference>
<keyword evidence="2" id="KW-0378">Hydrolase</keyword>
<dbReference type="InterPro" id="IPR005502">
    <property type="entry name" value="Ribosyl_crysJ1"/>
</dbReference>
<proteinExistence type="inferred from homology"/>
<dbReference type="Gene3D" id="1.10.4080.10">
    <property type="entry name" value="ADP-ribosylation/Crystallin J1"/>
    <property type="match status" value="1"/>
</dbReference>
<dbReference type="PANTHER" id="PTHR16222:SF24">
    <property type="entry name" value="ADP-RIBOSYLHYDROLASE ARH3"/>
    <property type="match status" value="1"/>
</dbReference>
<dbReference type="PANTHER" id="PTHR16222">
    <property type="entry name" value="ADP-RIBOSYLGLYCOHYDROLASE"/>
    <property type="match status" value="1"/>
</dbReference>
<organism evidence="3 4">
    <name type="scientific">Brachybacterium huguangmaarense</name>
    <dbReference type="NCBI Taxonomy" id="1652028"/>
    <lineage>
        <taxon>Bacteria</taxon>
        <taxon>Bacillati</taxon>
        <taxon>Actinomycetota</taxon>
        <taxon>Actinomycetes</taxon>
        <taxon>Micrococcales</taxon>
        <taxon>Dermabacteraceae</taxon>
        <taxon>Brachybacterium</taxon>
    </lineage>
</organism>
<dbReference type="Proteomes" id="UP001164305">
    <property type="component" value="Chromosome"/>
</dbReference>
<dbReference type="EMBL" id="CP107020">
    <property type="protein sequence ID" value="UYG16754.1"/>
    <property type="molecule type" value="Genomic_DNA"/>
</dbReference>
<comment type="similarity">
    <text evidence="1">Belongs to the ADP-ribosylglycohydrolase family.</text>
</comment>
<dbReference type="Pfam" id="PF03747">
    <property type="entry name" value="ADP_ribosyl_GH"/>
    <property type="match status" value="1"/>
</dbReference>
<dbReference type="SUPFAM" id="SSF101478">
    <property type="entry name" value="ADP-ribosylglycohydrolase"/>
    <property type="match status" value="1"/>
</dbReference>
<reference evidence="3" key="1">
    <citation type="submission" date="2022-10" db="EMBL/GenBank/DDBJ databases">
        <title>Whole-Genome Sequencing of Brachybacterium huguangmaarense BRM-3, Isolated from Betula schmidtii.</title>
        <authorList>
            <person name="Haam D."/>
        </authorList>
    </citation>
    <scope>NUCLEOTIDE SEQUENCE</scope>
    <source>
        <strain evidence="3">BRM-3</strain>
    </source>
</reference>
<gene>
    <name evidence="3" type="ORF">BRM3_14320</name>
</gene>
<sequence length="366" mass="38975">MGEIQGRGDAAADVRAQRARAVGCVVAAATGDALGAPYEFQAPIPASDDVAMTGGGILGWEVGEWTDDTSMAIVLLEAAASTPDGHDLRVESTLDQVAREWYSWSKGTPDIGTLTSHVVERAADAAQAAGRSVPRAQDFRAAAIAVHEESTQNAGNGSLMRTHVVALPYLDRDDDVLHEAVLEICRLTHYGEEVEEACVLWTFAVRHAILTGRLDIRVGLVRLSPERAELWAQRIEEAEAAPPATFGRNGWVVHAFQAAWSAIHRACPTIPEGKFAQRTAMTDTLDGAVRAGYDTDTVACIAGGLLGAALGHKSVLPEWRRALFGWPGYEVSELANLAERVVDLPVPASLPEAPVVLEGEPPLAAL</sequence>
<name>A0ABY6G0M8_9MICO</name>
<evidence type="ECO:0000256" key="2">
    <source>
        <dbReference type="ARBA" id="ARBA00022801"/>
    </source>
</evidence>
<protein>
    <submittedName>
        <fullName evidence="3">ADP-ribosylglycohydrolase family protein</fullName>
    </submittedName>
</protein>
<dbReference type="InterPro" id="IPR050792">
    <property type="entry name" value="ADP-ribosylglycohydrolase"/>
</dbReference>